<dbReference type="InterPro" id="IPR011234">
    <property type="entry name" value="Fumarylacetoacetase-like_C"/>
</dbReference>
<evidence type="ECO:0000313" key="3">
    <source>
        <dbReference type="EMBL" id="AHH18295.1"/>
    </source>
</evidence>
<dbReference type="GO" id="GO:0008684">
    <property type="term" value="F:2-oxopent-4-enoate hydratase activity"/>
    <property type="evidence" value="ECO:0007669"/>
    <property type="project" value="TreeGrafter"/>
</dbReference>
<proteinExistence type="predicted"/>
<evidence type="ECO:0000256" key="1">
    <source>
        <dbReference type="ARBA" id="ARBA00023239"/>
    </source>
</evidence>
<accession>W5TG13</accession>
<dbReference type="SUPFAM" id="SSF56529">
    <property type="entry name" value="FAH"/>
    <property type="match status" value="1"/>
</dbReference>
<reference evidence="3 4" key="1">
    <citation type="journal article" date="2014" name="Appl. Environ. Microbiol.">
        <title>Insights into the Microbial Degradation of Rubber and Gutta-Percha by Analysis of the Complete Genome of Nocardia nova SH22a.</title>
        <authorList>
            <person name="Luo Q."/>
            <person name="Hiessl S."/>
            <person name="Poehlein A."/>
            <person name="Daniel R."/>
            <person name="Steinbuchel A."/>
        </authorList>
    </citation>
    <scope>NUCLEOTIDE SEQUENCE [LARGE SCALE GENOMIC DNA]</scope>
    <source>
        <strain evidence="3">SH22a</strain>
    </source>
</reference>
<dbReference type="OrthoDB" id="9792137at2"/>
<dbReference type="PATRIC" id="fig|1415166.3.peg.3598"/>
<dbReference type="KEGG" id="nno:NONO_c35080"/>
<dbReference type="PANTHER" id="PTHR30143:SF0">
    <property type="entry name" value="2-KETO-4-PENTENOATE HYDRATASE"/>
    <property type="match status" value="1"/>
</dbReference>
<dbReference type="InterPro" id="IPR036663">
    <property type="entry name" value="Fumarylacetoacetase_C_sf"/>
</dbReference>
<gene>
    <name evidence="3" type="ORF">NONO_c35080</name>
</gene>
<feature type="domain" description="Fumarylacetoacetase-like C-terminal" evidence="2">
    <location>
        <begin position="126"/>
        <end position="256"/>
    </location>
</feature>
<dbReference type="GO" id="GO:0005737">
    <property type="term" value="C:cytoplasm"/>
    <property type="evidence" value="ECO:0007669"/>
    <property type="project" value="TreeGrafter"/>
</dbReference>
<organism evidence="3 4">
    <name type="scientific">Nocardia nova SH22a</name>
    <dbReference type="NCBI Taxonomy" id="1415166"/>
    <lineage>
        <taxon>Bacteria</taxon>
        <taxon>Bacillati</taxon>
        <taxon>Actinomycetota</taxon>
        <taxon>Actinomycetes</taxon>
        <taxon>Mycobacteriales</taxon>
        <taxon>Nocardiaceae</taxon>
        <taxon>Nocardia</taxon>
    </lineage>
</organism>
<protein>
    <submittedName>
        <fullName evidence="3">Putative 2-keto-4-pentenoate hydratase</fullName>
    </submittedName>
</protein>
<dbReference type="Proteomes" id="UP000019150">
    <property type="component" value="Chromosome"/>
</dbReference>
<dbReference type="PANTHER" id="PTHR30143">
    <property type="entry name" value="ACID HYDRATASE"/>
    <property type="match status" value="1"/>
</dbReference>
<dbReference type="eggNOG" id="COG3971">
    <property type="taxonomic scope" value="Bacteria"/>
</dbReference>
<evidence type="ECO:0000259" key="2">
    <source>
        <dbReference type="Pfam" id="PF01557"/>
    </source>
</evidence>
<evidence type="ECO:0000313" key="4">
    <source>
        <dbReference type="Proteomes" id="UP000019150"/>
    </source>
</evidence>
<dbReference type="STRING" id="1415166.NONO_c35080"/>
<dbReference type="HOGENOM" id="CLU_060136_4_0_11"/>
<dbReference type="InterPro" id="IPR050772">
    <property type="entry name" value="Hydratase-Decarb/MhpD_sf"/>
</dbReference>
<sequence length="282" mass="30999">MARQPQPSTVELFRALDVDVDLTADNFAAAERLFRAGRADERVRTTDIAELTADNLDDAYRIQRINIRKEINEGRSVVGYKVGLTSEAMQQQLRTAEPDSGILLDRMVQPSGCTVDKETLFSGRIEAEFAVELSPTARPDQLIDEAGIRSNISRTMLALEVLDTRYESWLISLWHSIADNASCAMAVVGTPTEEVWAEQLKDLTIDVFVDGEKRDSGKGSAVLGDPINSVVWLARQLKRSGLSLHPGDIVITGSVHASIALEGVSEVVARSHSHDDVVARFR</sequence>
<dbReference type="EMBL" id="CP006850">
    <property type="protein sequence ID" value="AHH18295.1"/>
    <property type="molecule type" value="Genomic_DNA"/>
</dbReference>
<name>W5TG13_9NOCA</name>
<dbReference type="RefSeq" id="WP_025349732.1">
    <property type="nucleotide sequence ID" value="NZ_CP006850.1"/>
</dbReference>
<keyword evidence="4" id="KW-1185">Reference proteome</keyword>
<keyword evidence="1" id="KW-0456">Lyase</keyword>
<dbReference type="AlphaFoldDB" id="W5TG13"/>
<dbReference type="Gene3D" id="3.90.850.10">
    <property type="entry name" value="Fumarylacetoacetase-like, C-terminal domain"/>
    <property type="match status" value="1"/>
</dbReference>
<dbReference type="Pfam" id="PF01557">
    <property type="entry name" value="FAA_hydrolase"/>
    <property type="match status" value="1"/>
</dbReference>